<dbReference type="Ensembl" id="ENSEAST00005075360.1">
    <property type="protein sequence ID" value="ENSEASP00005053940.1"/>
    <property type="gene ID" value="ENSEASG00005026478.1"/>
</dbReference>
<name>A0A9L0JXV0_EQUAS</name>
<reference evidence="1" key="2">
    <citation type="submission" date="2025-08" db="UniProtKB">
        <authorList>
            <consortium name="Ensembl"/>
        </authorList>
    </citation>
    <scope>IDENTIFICATION</scope>
</reference>
<dbReference type="PANTHER" id="PTHR16230:SF5">
    <property type="entry name" value="BREAST CARCINOMA-AMPLIFIED SEQUENCE 4"/>
    <property type="match status" value="1"/>
</dbReference>
<dbReference type="PANTHER" id="PTHR16230">
    <property type="entry name" value="CAPPUCCINO"/>
    <property type="match status" value="1"/>
</dbReference>
<dbReference type="Proteomes" id="UP000694387">
    <property type="component" value="Chromosome 1"/>
</dbReference>
<evidence type="ECO:0000313" key="1">
    <source>
        <dbReference type="Ensembl" id="ENSEASP00005053940.1"/>
    </source>
</evidence>
<protein>
    <submittedName>
        <fullName evidence="1">Uncharacterized protein</fullName>
    </submittedName>
</protein>
<dbReference type="InterPro" id="IPR024857">
    <property type="entry name" value="Cappuccino"/>
</dbReference>
<dbReference type="AlphaFoldDB" id="A0A9L0JXV0"/>
<accession>A0A9L0JXV0</accession>
<evidence type="ECO:0000313" key="2">
    <source>
        <dbReference type="Proteomes" id="UP000694387"/>
    </source>
</evidence>
<reference evidence="1 2" key="1">
    <citation type="journal article" date="2020" name="Nat. Commun.">
        <title>Donkey genomes provide new insights into domestication and selection for coat color.</title>
        <authorList>
            <person name="Wang"/>
            <person name="C."/>
            <person name="Li"/>
            <person name="H."/>
            <person name="Guo"/>
            <person name="Y."/>
            <person name="Huang"/>
            <person name="J."/>
            <person name="Sun"/>
            <person name="Y."/>
            <person name="Min"/>
            <person name="J."/>
            <person name="Wang"/>
            <person name="J."/>
            <person name="Fang"/>
            <person name="X."/>
            <person name="Zhao"/>
            <person name="Z."/>
            <person name="Wang"/>
            <person name="S."/>
            <person name="Zhang"/>
            <person name="Y."/>
            <person name="Liu"/>
            <person name="Q."/>
            <person name="Jiang"/>
            <person name="Q."/>
            <person name="Wang"/>
            <person name="X."/>
            <person name="Guo"/>
            <person name="Y."/>
            <person name="Yang"/>
            <person name="C."/>
            <person name="Wang"/>
            <person name="Y."/>
            <person name="Tian"/>
            <person name="F."/>
            <person name="Zhuang"/>
            <person name="G."/>
            <person name="Fan"/>
            <person name="Y."/>
            <person name="Gao"/>
            <person name="Q."/>
            <person name="Li"/>
            <person name="Y."/>
            <person name="Ju"/>
            <person name="Z."/>
            <person name="Li"/>
            <person name="J."/>
            <person name="Li"/>
            <person name="R."/>
            <person name="Hou"/>
            <person name="M."/>
            <person name="Yang"/>
            <person name="G."/>
            <person name="Liu"/>
            <person name="G."/>
            <person name="Liu"/>
            <person name="W."/>
            <person name="Guo"/>
            <person name="J."/>
            <person name="Pan"/>
            <person name="S."/>
            <person name="Fan"/>
            <person name="G."/>
            <person name="Zhang"/>
            <person name="W."/>
            <person name="Zhang"/>
            <person name="R."/>
            <person name="Yu"/>
            <person name="J."/>
            <person name="Zhang"/>
            <person name="X."/>
            <person name="Yin"/>
            <person name="Q."/>
            <person name="Ji"/>
            <person name="C."/>
            <person name="Jin"/>
            <person name="Y."/>
            <person name="Yue"/>
            <person name="G."/>
            <person name="Liu"/>
            <person name="M."/>
            <person name="Xu"/>
            <person name="J."/>
            <person name="Liu"/>
            <person name="S."/>
            <person name="Jordana"/>
            <person name="J."/>
            <person name="Noce"/>
            <person name="A."/>
            <person name="Amills"/>
            <person name="M."/>
            <person name="Wu"/>
            <person name="D.D."/>
            <person name="Li"/>
            <person name="S."/>
            <person name="Zhou"/>
            <person name="X. and Zhong"/>
            <person name="J."/>
        </authorList>
    </citation>
    <scope>NUCLEOTIDE SEQUENCE [LARGE SCALE GENOMIC DNA]</scope>
</reference>
<keyword evidence="2" id="KW-1185">Reference proteome</keyword>
<reference evidence="1" key="3">
    <citation type="submission" date="2025-09" db="UniProtKB">
        <authorList>
            <consortium name="Ensembl"/>
        </authorList>
    </citation>
    <scope>IDENTIFICATION</scope>
</reference>
<sequence length="167" mass="18767">MQPPRGLGFEAEMPPRASCVCSVPPDLEPWTRCRSWRGPGGDAHQPGRVCSLTSVIRSNTAQVWEENIRLLKTKVMQMRGICGNVDQPEAFVRMRGHHVSFLEAHVLQAGWDHRAFLQALRRWPGPPGAPSFWTNRLCHRPRRTSRPCCTCGLRVGLGRARLVPRAA</sequence>
<organism evidence="1 2">
    <name type="scientific">Equus asinus</name>
    <name type="common">Donkey</name>
    <name type="synonym">Equus africanus asinus</name>
    <dbReference type="NCBI Taxonomy" id="9793"/>
    <lineage>
        <taxon>Eukaryota</taxon>
        <taxon>Metazoa</taxon>
        <taxon>Chordata</taxon>
        <taxon>Craniata</taxon>
        <taxon>Vertebrata</taxon>
        <taxon>Euteleostomi</taxon>
        <taxon>Mammalia</taxon>
        <taxon>Eutheria</taxon>
        <taxon>Laurasiatheria</taxon>
        <taxon>Perissodactyla</taxon>
        <taxon>Equidae</taxon>
        <taxon>Equus</taxon>
    </lineage>
</organism>
<proteinExistence type="predicted"/>
<dbReference type="GO" id="GO:0031083">
    <property type="term" value="C:BLOC-1 complex"/>
    <property type="evidence" value="ECO:0007669"/>
    <property type="project" value="TreeGrafter"/>
</dbReference>